<feature type="active site" description="Proton acceptor; for dehydratase activity" evidence="6">
    <location>
        <position position="1195"/>
    </location>
</feature>
<feature type="region of interest" description="Disordered" evidence="7">
    <location>
        <begin position="1599"/>
        <end position="1626"/>
    </location>
</feature>
<keyword evidence="2" id="KW-0596">Phosphopantetheine</keyword>
<comment type="caution">
    <text evidence="11">The sequence shown here is derived from an EMBL/GenBank/DDBJ whole genome shotgun (WGS) entry which is preliminary data.</text>
</comment>
<dbReference type="InterPro" id="IPR009081">
    <property type="entry name" value="PP-bd_ACP"/>
</dbReference>
<dbReference type="GO" id="GO:0004312">
    <property type="term" value="F:fatty acid synthase activity"/>
    <property type="evidence" value="ECO:0007669"/>
    <property type="project" value="TreeGrafter"/>
</dbReference>
<dbReference type="InterPro" id="IPR016036">
    <property type="entry name" value="Malonyl_transacylase_ACP-bd"/>
</dbReference>
<protein>
    <recommendedName>
        <fullName evidence="13">Polyketide synthase</fullName>
    </recommendedName>
</protein>
<dbReference type="EMBL" id="JAULSR010000007">
    <property type="protein sequence ID" value="KAK0615280.1"/>
    <property type="molecule type" value="Genomic_DNA"/>
</dbReference>
<dbReference type="InterPro" id="IPR014043">
    <property type="entry name" value="Acyl_transferase_dom"/>
</dbReference>
<dbReference type="InterPro" id="IPR049900">
    <property type="entry name" value="PKS_mFAS_DH"/>
</dbReference>
<dbReference type="InterPro" id="IPR020841">
    <property type="entry name" value="PKS_Beta-ketoAc_synthase_dom"/>
</dbReference>
<name>A0AA39WH29_9PEZI</name>
<dbReference type="Gene3D" id="3.40.47.10">
    <property type="match status" value="2"/>
</dbReference>
<keyword evidence="12" id="KW-1185">Reference proteome</keyword>
<dbReference type="SMART" id="SM00827">
    <property type="entry name" value="PKS_AT"/>
    <property type="match status" value="1"/>
</dbReference>
<evidence type="ECO:0000256" key="3">
    <source>
        <dbReference type="ARBA" id="ARBA00022553"/>
    </source>
</evidence>
<dbReference type="Gene3D" id="3.30.70.250">
    <property type="entry name" value="Malonyl-CoA ACP transacylase, ACP-binding"/>
    <property type="match status" value="1"/>
</dbReference>
<dbReference type="Pfam" id="PF00698">
    <property type="entry name" value="Acyl_transf_1"/>
    <property type="match status" value="1"/>
</dbReference>
<feature type="domain" description="Carrier" evidence="8">
    <location>
        <begin position="1515"/>
        <end position="1592"/>
    </location>
</feature>
<dbReference type="InterPro" id="IPR029058">
    <property type="entry name" value="AB_hydrolase_fold"/>
</dbReference>
<evidence type="ECO:0000259" key="8">
    <source>
        <dbReference type="PROSITE" id="PS50075"/>
    </source>
</evidence>
<dbReference type="Gene3D" id="3.30.70.3290">
    <property type="match status" value="1"/>
</dbReference>
<dbReference type="PROSITE" id="PS00012">
    <property type="entry name" value="PHOSPHOPANTETHEINE"/>
    <property type="match status" value="2"/>
</dbReference>
<dbReference type="PROSITE" id="PS00606">
    <property type="entry name" value="KS3_1"/>
    <property type="match status" value="1"/>
</dbReference>
<dbReference type="PROSITE" id="PS52004">
    <property type="entry name" value="KS3_2"/>
    <property type="match status" value="1"/>
</dbReference>
<dbReference type="Pfam" id="PF16073">
    <property type="entry name" value="SAT"/>
    <property type="match status" value="1"/>
</dbReference>
<organism evidence="11 12">
    <name type="scientific">Bombardia bombarda</name>
    <dbReference type="NCBI Taxonomy" id="252184"/>
    <lineage>
        <taxon>Eukaryota</taxon>
        <taxon>Fungi</taxon>
        <taxon>Dikarya</taxon>
        <taxon>Ascomycota</taxon>
        <taxon>Pezizomycotina</taxon>
        <taxon>Sordariomycetes</taxon>
        <taxon>Sordariomycetidae</taxon>
        <taxon>Sordariales</taxon>
        <taxon>Lasiosphaeriaceae</taxon>
        <taxon>Bombardia</taxon>
    </lineage>
</organism>
<dbReference type="Pfam" id="PF00109">
    <property type="entry name" value="ketoacyl-synt"/>
    <property type="match status" value="1"/>
</dbReference>
<dbReference type="Pfam" id="PF21089">
    <property type="entry name" value="PKS_DH_N"/>
    <property type="match status" value="1"/>
</dbReference>
<dbReference type="InterPro" id="IPR016035">
    <property type="entry name" value="Acyl_Trfase/lysoPLipase"/>
</dbReference>
<dbReference type="Pfam" id="PF22621">
    <property type="entry name" value="CurL-like_PKS_C"/>
    <property type="match status" value="1"/>
</dbReference>
<evidence type="ECO:0000256" key="1">
    <source>
        <dbReference type="ARBA" id="ARBA00005179"/>
    </source>
</evidence>
<feature type="region of interest" description="N-terminal hotdog fold" evidence="6">
    <location>
        <begin position="1163"/>
        <end position="1289"/>
    </location>
</feature>
<feature type="region of interest" description="C-terminal hotdog fold" evidence="6">
    <location>
        <begin position="1320"/>
        <end position="1467"/>
    </location>
</feature>
<evidence type="ECO:0000256" key="7">
    <source>
        <dbReference type="SAM" id="MobiDB-lite"/>
    </source>
</evidence>
<evidence type="ECO:0000256" key="4">
    <source>
        <dbReference type="ARBA" id="ARBA00022679"/>
    </source>
</evidence>
<dbReference type="InterPro" id="IPR032088">
    <property type="entry name" value="SAT"/>
</dbReference>
<dbReference type="SUPFAM" id="SSF52151">
    <property type="entry name" value="FabD/lysophospholipase-like"/>
    <property type="match status" value="1"/>
</dbReference>
<evidence type="ECO:0000256" key="2">
    <source>
        <dbReference type="ARBA" id="ARBA00022450"/>
    </source>
</evidence>
<keyword evidence="3" id="KW-0597">Phosphoprotein</keyword>
<dbReference type="GO" id="GO:0004315">
    <property type="term" value="F:3-oxoacyl-[acyl-carrier-protein] synthase activity"/>
    <property type="evidence" value="ECO:0007669"/>
    <property type="project" value="InterPro"/>
</dbReference>
<dbReference type="InterPro" id="IPR049552">
    <property type="entry name" value="PKS_DH_N"/>
</dbReference>
<dbReference type="InterPro" id="IPR014030">
    <property type="entry name" value="Ketoacyl_synth_N"/>
</dbReference>
<evidence type="ECO:0008006" key="13">
    <source>
        <dbReference type="Google" id="ProtNLM"/>
    </source>
</evidence>
<evidence type="ECO:0000313" key="11">
    <source>
        <dbReference type="EMBL" id="KAK0615280.1"/>
    </source>
</evidence>
<dbReference type="PANTHER" id="PTHR43775:SF21">
    <property type="entry name" value="NON-REDUCING POLYKETIDE SYNTHASE AUSA-RELATED"/>
    <property type="match status" value="1"/>
</dbReference>
<feature type="domain" description="Carrier" evidence="8">
    <location>
        <begin position="1621"/>
        <end position="1699"/>
    </location>
</feature>
<dbReference type="Proteomes" id="UP001174934">
    <property type="component" value="Unassembled WGS sequence"/>
</dbReference>
<dbReference type="NCBIfam" id="TIGR04532">
    <property type="entry name" value="PT_fungal_PKS"/>
    <property type="match status" value="1"/>
</dbReference>
<dbReference type="Gene3D" id="1.10.1200.10">
    <property type="entry name" value="ACP-like"/>
    <property type="match status" value="2"/>
</dbReference>
<dbReference type="InterPro" id="IPR014031">
    <property type="entry name" value="Ketoacyl_synth_C"/>
</dbReference>
<evidence type="ECO:0000313" key="12">
    <source>
        <dbReference type="Proteomes" id="UP001174934"/>
    </source>
</evidence>
<evidence type="ECO:0000256" key="6">
    <source>
        <dbReference type="PROSITE-ProRule" id="PRU01363"/>
    </source>
</evidence>
<dbReference type="SUPFAM" id="SSF53901">
    <property type="entry name" value="Thiolase-like"/>
    <property type="match status" value="1"/>
</dbReference>
<dbReference type="InterPro" id="IPR016039">
    <property type="entry name" value="Thiolase-like"/>
</dbReference>
<gene>
    <name evidence="11" type="ORF">B0T17DRAFT_647009</name>
</gene>
<comment type="pathway">
    <text evidence="1">Secondary metabolite biosynthesis.</text>
</comment>
<evidence type="ECO:0000256" key="5">
    <source>
        <dbReference type="ARBA" id="ARBA00023268"/>
    </source>
</evidence>
<dbReference type="PROSITE" id="PS50075">
    <property type="entry name" value="CARRIER"/>
    <property type="match status" value="2"/>
</dbReference>
<dbReference type="InterPro" id="IPR050091">
    <property type="entry name" value="PKS_NRPS_Biosynth_Enz"/>
</dbReference>
<dbReference type="Pfam" id="PF02801">
    <property type="entry name" value="Ketoacyl-synt_C"/>
    <property type="match status" value="1"/>
</dbReference>
<proteinExistence type="predicted"/>
<dbReference type="Pfam" id="PF00550">
    <property type="entry name" value="PP-binding"/>
    <property type="match status" value="2"/>
</dbReference>
<dbReference type="GO" id="GO:0044550">
    <property type="term" value="P:secondary metabolite biosynthetic process"/>
    <property type="evidence" value="ECO:0007669"/>
    <property type="project" value="TreeGrafter"/>
</dbReference>
<dbReference type="SUPFAM" id="SSF47336">
    <property type="entry name" value="ACP-like"/>
    <property type="match status" value="2"/>
</dbReference>
<feature type="compositionally biased region" description="Low complexity" evidence="7">
    <location>
        <begin position="1609"/>
        <end position="1618"/>
    </location>
</feature>
<dbReference type="GO" id="GO:0006633">
    <property type="term" value="P:fatty acid biosynthetic process"/>
    <property type="evidence" value="ECO:0007669"/>
    <property type="project" value="InterPro"/>
</dbReference>
<keyword evidence="4" id="KW-0808">Transferase</keyword>
<dbReference type="SUPFAM" id="SSF55048">
    <property type="entry name" value="Probable ACP-binding domain of malonyl-CoA ACP transacylase"/>
    <property type="match status" value="1"/>
</dbReference>
<evidence type="ECO:0000259" key="10">
    <source>
        <dbReference type="PROSITE" id="PS52019"/>
    </source>
</evidence>
<dbReference type="PROSITE" id="PS52019">
    <property type="entry name" value="PKS_MFAS_DH"/>
    <property type="match status" value="1"/>
</dbReference>
<dbReference type="Gene3D" id="3.40.366.10">
    <property type="entry name" value="Malonyl-Coenzyme A Acyl Carrier Protein, domain 2"/>
    <property type="match status" value="3"/>
</dbReference>
<dbReference type="PANTHER" id="PTHR43775">
    <property type="entry name" value="FATTY ACID SYNTHASE"/>
    <property type="match status" value="1"/>
</dbReference>
<accession>A0AA39WH29</accession>
<feature type="active site" description="Proton donor; for dehydratase activity" evidence="6">
    <location>
        <position position="1381"/>
    </location>
</feature>
<evidence type="ECO:0000259" key="9">
    <source>
        <dbReference type="PROSITE" id="PS52004"/>
    </source>
</evidence>
<feature type="domain" description="Ketosynthase family 3 (KS3)" evidence="9">
    <location>
        <begin position="278"/>
        <end position="671"/>
    </location>
</feature>
<feature type="compositionally biased region" description="Polar residues" evidence="7">
    <location>
        <begin position="1599"/>
        <end position="1608"/>
    </location>
</feature>
<reference evidence="11" key="1">
    <citation type="submission" date="2023-06" db="EMBL/GenBank/DDBJ databases">
        <title>Genome-scale phylogeny and comparative genomics of the fungal order Sordariales.</title>
        <authorList>
            <consortium name="Lawrence Berkeley National Laboratory"/>
            <person name="Hensen N."/>
            <person name="Bonometti L."/>
            <person name="Westerberg I."/>
            <person name="Brannstrom I.O."/>
            <person name="Guillou S."/>
            <person name="Cros-Aarteil S."/>
            <person name="Calhoun S."/>
            <person name="Haridas S."/>
            <person name="Kuo A."/>
            <person name="Mondo S."/>
            <person name="Pangilinan J."/>
            <person name="Riley R."/>
            <person name="LaButti K."/>
            <person name="Andreopoulos B."/>
            <person name="Lipzen A."/>
            <person name="Chen C."/>
            <person name="Yanf M."/>
            <person name="Daum C."/>
            <person name="Ng V."/>
            <person name="Clum A."/>
            <person name="Steindorff A."/>
            <person name="Ohm R."/>
            <person name="Martin F."/>
            <person name="Silar P."/>
            <person name="Natvig D."/>
            <person name="Lalanne C."/>
            <person name="Gautier V."/>
            <person name="Ament-velasquez S.L."/>
            <person name="Kruys A."/>
            <person name="Hutchinson M.I."/>
            <person name="Powell A.J."/>
            <person name="Barry K."/>
            <person name="Miller A.N."/>
            <person name="Grigoriev I.V."/>
            <person name="Debuchy R."/>
            <person name="Gladieux P."/>
            <person name="Thoren M.H."/>
            <person name="Johannesson H."/>
        </authorList>
    </citation>
    <scope>NUCLEOTIDE SEQUENCE</scope>
    <source>
        <strain evidence="11">SMH3391-2</strain>
    </source>
</reference>
<dbReference type="SUPFAM" id="SSF53474">
    <property type="entry name" value="alpha/beta-Hydrolases"/>
    <property type="match status" value="1"/>
</dbReference>
<dbReference type="Gene3D" id="3.10.129.110">
    <property type="entry name" value="Polyketide synthase dehydratase"/>
    <property type="match status" value="1"/>
</dbReference>
<dbReference type="InterPro" id="IPR042104">
    <property type="entry name" value="PKS_dehydratase_sf"/>
</dbReference>
<keyword evidence="5" id="KW-0511">Multifunctional enzyme</keyword>
<dbReference type="Gene3D" id="3.40.50.1820">
    <property type="entry name" value="alpha/beta hydrolase"/>
    <property type="match status" value="1"/>
</dbReference>
<dbReference type="InterPro" id="IPR018201">
    <property type="entry name" value="Ketoacyl_synth_AS"/>
</dbReference>
<dbReference type="CDD" id="cd00833">
    <property type="entry name" value="PKS"/>
    <property type="match status" value="1"/>
</dbReference>
<dbReference type="InterPro" id="IPR036736">
    <property type="entry name" value="ACP-like_sf"/>
</dbReference>
<sequence>MLYQGQKDPSQAPIETAGICTGVLPAILAASFSSYHSAQFQKAAVNGFRLAFWIGFRVSLFCRSAAGEMWQDHAWALSVFGISAEELEAKLTGCKSDPSKTPSPRLSAIFPDTLSLTGHGSELEQLKSVILSGARYIHCRTPHIHGYYHGGENMIDVVNQVRWDAERRNVRFPTWESLQISVRSADDGVLMSAKDDGVSLLETALGCIFVETVNWKKTWSSLTQSLISSPDQDPKTKFRIIGMGPKSGSLVRDTTSVPLPASVTVIEELSEYFRETPPDAIAIVGLSANYPSGKGQEEFWSTLANGVCSLSKIPESRFDTTQYQQNSKRKLGNEQGNFLQDPFKFDAAYFNISPREAKSMDPQQRLLLHAAIEALEDAGYAPNSTPTFQKETFGVYVGVATEDYVDNLREEIDMYYSPGTLRAFLSGRISYVLGLSGPSIVIDTACSSSMVALYHACRALQNGDCTAALAGGVNVISSPDGCGLVVVKKLSDAIQEGDYVYGVIRGIGVNQCGTSKSITHPDSDTQAELFKQVLGRSRISPETISAVEAHGTGTQAGDYAEICSLQSVLGSRSSNNPLHLMSLKGNIGHAEAASGVANLAKLLLMMEKKKIPPQASFKTLSPRLNSINDHNIVVPTQLIDWNSASPKKSPRRALLNNFGAAGSNAALILEEYVGDQRSTRRSKLPRQRSAYVLNVSAKTPSALEQLRQDYISYIERGSNIRMEDLCYTANARRREEDYTHRLSVVGCNVGEMITQLRQPRFLPVQIPREGQRRTIFVFSGQGGIYPGMGAELLTTAPHFRAAVDRCDDILVSHGYLPTSPFLGDSGSWSDHRDRIVVEQSACFVVEYSLAQLLLHWGIKPDAVAGHSIGEYAALVTVGALDLKEALLFVAKRAKLMTLKCPASSSGMLACRLSASVIDERLSRDTSTLFSLSVACENSAEDSVVAGPLHQLARFAEICKVEGVKHKLLGVSYGFHSSAMDPILEDLKQHFCSSTLTKSCTTPAIKVGLSSYGRVLRPDEELEPDYFAKQTRNPVQFSKVSESLAVIFASSNATILEIGPSPITLPMLKTAFNSKTTAFIPTLKPADKPWVALSTMLQSLYLQGFQVLWREVYHDPSVKLLRPFPHYPLAGSEFLVPFQERKVQFEGNQELENASTKSLISPFEFLVSNGTPMNNKTGGLVFETPTKQFATYIKAHAVGGVPLCPASVYMEFALEALAVKNCMETSVVTMKDVAFDKPLVYSDDGTKATVQLELEQGQDFDSQQWSKFSFRSGDRQLHCTGSLGVGTPKSTTEYLARKAAYVKRQRLASFSTPSDFKSSQNNTFSSRTIYDLIFPRVVAYSDPFLTLNRLTVSSTGLEGYGLFKLSSSAVKGRFVCPPPFIDTMLHAAGFIANMQIDPDTACICVKIESAILPGNHDDLYSQELDIYCSLVDIGDSIVADAYVVTPDQKVVSCVEGMFFKKVPLRSFKAHLARSLKPPAQNKRPSAPKLMSQARERQQIRIETDARAIVETPGRPQQTSNVEATVYSILQDVCGVGSDVSASSSLAEIGVDSLLFIELTDSMHEKLPQIDISRRELEGCGTVGDLLGVITNATKRVSNASTPSTLYSQATTTRGPSTMPSTPPTPVSDSQIEHLFLDVCGLSLSEADKNVPLVSLGVDSLLSIELAEELQNRFGLTIGDGHDGISDLTVHQLENLCSERLGASRSTAVMDASPQQGVPKPAKQTGPVFDALGEEPFPVKIRQKTKGGSKASLYLFHDGSGLCSMYRHLSDINRDVHGIFSLDLSSVDPNIQSMEQLAQMYIERAGLLNESDVLLGGE</sequence>
<feature type="domain" description="PKS/mFAS DH" evidence="10">
    <location>
        <begin position="1163"/>
        <end position="1467"/>
    </location>
</feature>
<dbReference type="SMART" id="SM00825">
    <property type="entry name" value="PKS_KS"/>
    <property type="match status" value="1"/>
</dbReference>
<dbReference type="InterPro" id="IPR030918">
    <property type="entry name" value="PT_fungal_PKS"/>
</dbReference>
<dbReference type="InterPro" id="IPR006162">
    <property type="entry name" value="Ppantetheine_attach_site"/>
</dbReference>
<dbReference type="InterPro" id="IPR001227">
    <property type="entry name" value="Ac_transferase_dom_sf"/>
</dbReference>